<keyword evidence="3" id="KW-0735">Signal-anchor</keyword>
<evidence type="ECO:0000259" key="7">
    <source>
        <dbReference type="PROSITE" id="PS51352"/>
    </source>
</evidence>
<dbReference type="SUPFAM" id="SSF52833">
    <property type="entry name" value="Thioredoxin-like"/>
    <property type="match status" value="1"/>
</dbReference>
<dbReference type="InterPro" id="IPR013766">
    <property type="entry name" value="Thioredoxin_domain"/>
</dbReference>
<dbReference type="eggNOG" id="COG0526">
    <property type="taxonomic scope" value="Bacteria"/>
</dbReference>
<evidence type="ECO:0000256" key="5">
    <source>
        <dbReference type="ARBA" id="ARBA00023284"/>
    </source>
</evidence>
<dbReference type="Gene3D" id="3.40.30.10">
    <property type="entry name" value="Glutaredoxin"/>
    <property type="match status" value="1"/>
</dbReference>
<evidence type="ECO:0000256" key="2">
    <source>
        <dbReference type="ARBA" id="ARBA00022748"/>
    </source>
</evidence>
<dbReference type="PROSITE" id="PS51352">
    <property type="entry name" value="THIOREDOXIN_2"/>
    <property type="match status" value="1"/>
</dbReference>
<organism evidence="8 9">
    <name type="scientific">[Clostridium] hylemonae DSM 15053</name>
    <dbReference type="NCBI Taxonomy" id="553973"/>
    <lineage>
        <taxon>Bacteria</taxon>
        <taxon>Bacillati</taxon>
        <taxon>Bacillota</taxon>
        <taxon>Clostridia</taxon>
        <taxon>Lachnospirales</taxon>
        <taxon>Lachnospiraceae</taxon>
    </lineage>
</organism>
<reference evidence="8" key="2">
    <citation type="submission" date="2013-06" db="EMBL/GenBank/DDBJ databases">
        <title>Draft genome sequence of Clostridium hylemonae (DSM 15053).</title>
        <authorList>
            <person name="Sudarsanam P."/>
            <person name="Ley R."/>
            <person name="Guruge J."/>
            <person name="Turnbaugh P.J."/>
            <person name="Mahowald M."/>
            <person name="Liep D."/>
            <person name="Gordon J."/>
        </authorList>
    </citation>
    <scope>NUCLEOTIDE SEQUENCE</scope>
    <source>
        <strain evidence="8">DSM 15053</strain>
    </source>
</reference>
<keyword evidence="4" id="KW-1015">Disulfide bond</keyword>
<dbReference type="HOGENOM" id="CLU_042529_7_0_9"/>
<dbReference type="EMBL" id="ABYI02000020">
    <property type="protein sequence ID" value="EEG74308.1"/>
    <property type="molecule type" value="Genomic_DNA"/>
</dbReference>
<dbReference type="STRING" id="553973.CLOHYLEM_05567"/>
<reference evidence="8" key="1">
    <citation type="submission" date="2009-02" db="EMBL/GenBank/DDBJ databases">
        <authorList>
            <person name="Fulton L."/>
            <person name="Clifton S."/>
            <person name="Fulton B."/>
            <person name="Xu J."/>
            <person name="Minx P."/>
            <person name="Pepin K.H."/>
            <person name="Johnson M."/>
            <person name="Bhonagiri V."/>
            <person name="Nash W.E."/>
            <person name="Mardis E.R."/>
            <person name="Wilson R.K."/>
        </authorList>
    </citation>
    <scope>NUCLEOTIDE SEQUENCE [LARGE SCALE GENOMIC DNA]</scope>
    <source>
        <strain evidence="8">DSM 15053</strain>
    </source>
</reference>
<accession>C0C0H1</accession>
<keyword evidence="2" id="KW-0201">Cytochrome c-type biogenesis</keyword>
<evidence type="ECO:0000256" key="4">
    <source>
        <dbReference type="ARBA" id="ARBA00023157"/>
    </source>
</evidence>
<protein>
    <recommendedName>
        <fullName evidence="7">Thioredoxin domain-containing protein</fullName>
    </recommendedName>
</protein>
<dbReference type="InterPro" id="IPR050553">
    <property type="entry name" value="Thioredoxin_ResA/DsbE_sf"/>
</dbReference>
<gene>
    <name evidence="8" type="ORF">CLOHYLEM_05567</name>
</gene>
<dbReference type="PANTHER" id="PTHR42852">
    <property type="entry name" value="THIOL:DISULFIDE INTERCHANGE PROTEIN DSBE"/>
    <property type="match status" value="1"/>
</dbReference>
<sequence length="198" mass="21170">MKAKVLLAVMAAALLLAACQSPAATDKKAEKKDPEARTEEKKEEFGNYGADALNGIKTNTNTIFDQAELTVVNIWDLSCDSCKGEMEALGEIGREYAGKGVQILGIVRGVNADNESEAEAAAAEVNADYVQMIASEEMEKNVLSKYGDAPVTVMVGRDGTVLGDAYAGAKDKEFWNTEIEKYHSKVCVNDHPADCGVG</sequence>
<evidence type="ECO:0000256" key="6">
    <source>
        <dbReference type="SAM" id="SignalP"/>
    </source>
</evidence>
<dbReference type="AlphaFoldDB" id="C0C0H1"/>
<feature type="chain" id="PRO_5002896630" description="Thioredoxin domain-containing protein" evidence="6">
    <location>
        <begin position="24"/>
        <end position="198"/>
    </location>
</feature>
<keyword evidence="3" id="KW-0812">Transmembrane</keyword>
<comment type="subcellular location">
    <subcellularLocation>
        <location evidence="1">Cell envelope</location>
    </subcellularLocation>
</comment>
<evidence type="ECO:0000313" key="9">
    <source>
        <dbReference type="Proteomes" id="UP000004893"/>
    </source>
</evidence>
<dbReference type="GO" id="GO:0017004">
    <property type="term" value="P:cytochrome complex assembly"/>
    <property type="evidence" value="ECO:0007669"/>
    <property type="project" value="UniProtKB-KW"/>
</dbReference>
<keyword evidence="6" id="KW-0732">Signal</keyword>
<evidence type="ECO:0000256" key="3">
    <source>
        <dbReference type="ARBA" id="ARBA00022968"/>
    </source>
</evidence>
<evidence type="ECO:0000256" key="1">
    <source>
        <dbReference type="ARBA" id="ARBA00004196"/>
    </source>
</evidence>
<name>C0C0H1_9FIRM</name>
<dbReference type="InterPro" id="IPR036249">
    <property type="entry name" value="Thioredoxin-like_sf"/>
</dbReference>
<keyword evidence="9" id="KW-1185">Reference proteome</keyword>
<keyword evidence="5" id="KW-0676">Redox-active center</keyword>
<dbReference type="GO" id="GO:0030313">
    <property type="term" value="C:cell envelope"/>
    <property type="evidence" value="ECO:0007669"/>
    <property type="project" value="UniProtKB-SubCell"/>
</dbReference>
<evidence type="ECO:0000313" key="8">
    <source>
        <dbReference type="EMBL" id="EEG74308.1"/>
    </source>
</evidence>
<dbReference type="Proteomes" id="UP000004893">
    <property type="component" value="Unassembled WGS sequence"/>
</dbReference>
<comment type="caution">
    <text evidence="8">The sequence shown here is derived from an EMBL/GenBank/DDBJ whole genome shotgun (WGS) entry which is preliminary data.</text>
</comment>
<feature type="signal peptide" evidence="6">
    <location>
        <begin position="1"/>
        <end position="23"/>
    </location>
</feature>
<dbReference type="PROSITE" id="PS51257">
    <property type="entry name" value="PROKAR_LIPOPROTEIN"/>
    <property type="match status" value="1"/>
</dbReference>
<dbReference type="PANTHER" id="PTHR42852:SF6">
    <property type="entry name" value="THIOL:DISULFIDE INTERCHANGE PROTEIN DSBE"/>
    <property type="match status" value="1"/>
</dbReference>
<dbReference type="RefSeq" id="WP_006442910.1">
    <property type="nucleotide sequence ID" value="NZ_GG657759.1"/>
</dbReference>
<proteinExistence type="predicted"/>
<feature type="domain" description="Thioredoxin" evidence="7">
    <location>
        <begin position="15"/>
        <end position="184"/>
    </location>
</feature>